<keyword evidence="3" id="KW-1185">Reference proteome</keyword>
<gene>
    <name evidence="2" type="ORF">AAL_00190</name>
</gene>
<dbReference type="OrthoDB" id="3439512at2759"/>
<dbReference type="Proteomes" id="UP000078544">
    <property type="component" value="Unassembled WGS sequence"/>
</dbReference>
<comment type="caution">
    <text evidence="2">The sequence shown here is derived from an EMBL/GenBank/DDBJ whole genome shotgun (WGS) entry which is preliminary data.</text>
</comment>
<reference evidence="2 3" key="1">
    <citation type="journal article" date="2016" name="Genome Biol. Evol.">
        <title>Divergent and convergent evolution of fungal pathogenicity.</title>
        <authorList>
            <person name="Shang Y."/>
            <person name="Xiao G."/>
            <person name="Zheng P."/>
            <person name="Cen K."/>
            <person name="Zhan S."/>
            <person name="Wang C."/>
        </authorList>
    </citation>
    <scope>NUCLEOTIDE SEQUENCE [LARGE SCALE GENOMIC DNA]</scope>
    <source>
        <strain evidence="2 3">RCEF 2490</strain>
    </source>
</reference>
<dbReference type="AlphaFoldDB" id="A0A166RMH3"/>
<proteinExistence type="predicted"/>
<organism evidence="2 3">
    <name type="scientific">Moelleriella libera RCEF 2490</name>
    <dbReference type="NCBI Taxonomy" id="1081109"/>
    <lineage>
        <taxon>Eukaryota</taxon>
        <taxon>Fungi</taxon>
        <taxon>Dikarya</taxon>
        <taxon>Ascomycota</taxon>
        <taxon>Pezizomycotina</taxon>
        <taxon>Sordariomycetes</taxon>
        <taxon>Hypocreomycetidae</taxon>
        <taxon>Hypocreales</taxon>
        <taxon>Clavicipitaceae</taxon>
        <taxon>Moelleriella</taxon>
    </lineage>
</organism>
<protein>
    <submittedName>
        <fullName evidence="2">Uncharacterized protein</fullName>
    </submittedName>
</protein>
<accession>A0A166RMH3</accession>
<evidence type="ECO:0000313" key="2">
    <source>
        <dbReference type="EMBL" id="OAA32725.1"/>
    </source>
</evidence>
<dbReference type="STRING" id="1081109.A0A166RMH3"/>
<evidence type="ECO:0000256" key="1">
    <source>
        <dbReference type="SAM" id="MobiDB-lite"/>
    </source>
</evidence>
<name>A0A166RMH3_9HYPO</name>
<evidence type="ECO:0000313" key="3">
    <source>
        <dbReference type="Proteomes" id="UP000078544"/>
    </source>
</evidence>
<dbReference type="EMBL" id="AZGY01000001">
    <property type="protein sequence ID" value="OAA32725.1"/>
    <property type="molecule type" value="Genomic_DNA"/>
</dbReference>
<sequence>MDLAEFYVACHPALSVTGVSGVIERVQELPVKVIEILYETDAQWFKLITPSQIKDDSARAVEQILRSSMPFDEVRETPAFWNDLPEPQSNIYEEQFHDFEGQFPSTMRGLPHKAIWTGLLSGHGFAAFEPLLKSGFVTSSLVPFLVEKLGCEVSSNLGGTIVYLATNVSQAVIDAAIETLENLLSLASRMADNVFHFIHSGKDRLSFRYLSHLGLSRSTYGTPHHVQAAVSIRAASKVGMKWVSDETVYHCHDMIKVDEGFRGFRDNPTDSRPSPRLGQTRSAVSSTSSGSQVFSLFDIAAAVDQVSLTDTESMYACPTSETRSLLDDDLHFLAEIDKKRKTKTAFVRMQPEGKTSASIKDQLASMCSVLTVLPGHVQVKLHFGRICVPNLDSSRVDLGNGPHWKKSDLLQGLHDTQPEMIFSSILTVLGQEADIIAGTNLPQHKRAWVPTSNNSTFQMECSYKEQSFTVLVDVEDLSFKCRSSRREVGCTYIHCPEHAWDMKVTVDQADLLDQSEFHAALGRDIVNSLQRFQTAERVEVPHFVTSLCRMQVADFSHAVIPDSVLSVSRVQKFVCANPRGSGTRPWCASKRQKDRCPGSYYTADIQSAKLNESLEANSTLALGGQIKAEDGTWSGDLLKSALTVISVLNDVGNYNDNSERANLTFRDGSAEARKREESYVFW</sequence>
<feature type="region of interest" description="Disordered" evidence="1">
    <location>
        <begin position="262"/>
        <end position="284"/>
    </location>
</feature>